<feature type="chain" id="PRO_5015417512" description="3-ketoacyl-ACP reductase" evidence="1">
    <location>
        <begin position="17"/>
        <end position="316"/>
    </location>
</feature>
<evidence type="ECO:0000313" key="2">
    <source>
        <dbReference type="EMBL" id="AWH84010.1"/>
    </source>
</evidence>
<dbReference type="RefSeq" id="WP_108776720.1">
    <property type="nucleotide sequence ID" value="NZ_CP029186.1"/>
</dbReference>
<sequence length="316" mass="35246">MKYLIAFFFIVTTAFAQKKFTVIDASTKAPVPYAGINLNNGYGIYAGEDGSVIITDTSVTAITVSSVGYREKRADISSITDVLTLEPQPIELKEVVVSKKKSKKREDVIKAKLHRDNGAMYMSSIGLQYAFLVKSDKKEAYLSKIILPVFKAAFEAEGRPGTFDKVPFRTFVKIEVLENNGGQPGERLFDLGQVAIVDNNNKEEPFGITLTEELPVAENGMFLQITILGRVNPDGSLSNEVGYLTSTDPDGSVRKWPKYCQPNFPLVERPKGVLTFIREPFSNNNSWHAINEPHLHEIKKYPDFNIGFGYTIIAYE</sequence>
<dbReference type="OrthoDB" id="1157021at2"/>
<evidence type="ECO:0000256" key="1">
    <source>
        <dbReference type="SAM" id="SignalP"/>
    </source>
</evidence>
<organism evidence="2 3">
    <name type="scientific">Flavobacterium album</name>
    <dbReference type="NCBI Taxonomy" id="2175091"/>
    <lineage>
        <taxon>Bacteria</taxon>
        <taxon>Pseudomonadati</taxon>
        <taxon>Bacteroidota</taxon>
        <taxon>Flavobacteriia</taxon>
        <taxon>Flavobacteriales</taxon>
        <taxon>Flavobacteriaceae</taxon>
        <taxon>Flavobacterium</taxon>
    </lineage>
</organism>
<dbReference type="AlphaFoldDB" id="A0A2S1QUA7"/>
<reference evidence="2 3" key="1">
    <citation type="submission" date="2018-04" db="EMBL/GenBank/DDBJ databases">
        <title>Genome sequencing of Flavobacterium sp. HYN0059.</title>
        <authorList>
            <person name="Yi H."/>
            <person name="Baek C."/>
        </authorList>
    </citation>
    <scope>NUCLEOTIDE SEQUENCE [LARGE SCALE GENOMIC DNA]</scope>
    <source>
        <strain evidence="2 3">HYN0059</strain>
    </source>
</reference>
<keyword evidence="3" id="KW-1185">Reference proteome</keyword>
<evidence type="ECO:0008006" key="4">
    <source>
        <dbReference type="Google" id="ProtNLM"/>
    </source>
</evidence>
<feature type="signal peptide" evidence="1">
    <location>
        <begin position="1"/>
        <end position="16"/>
    </location>
</feature>
<accession>A0A2S1QUA7</accession>
<dbReference type="Proteomes" id="UP000244929">
    <property type="component" value="Chromosome"/>
</dbReference>
<protein>
    <recommendedName>
        <fullName evidence="4">3-ketoacyl-ACP reductase</fullName>
    </recommendedName>
</protein>
<proteinExistence type="predicted"/>
<dbReference type="EMBL" id="CP029186">
    <property type="protein sequence ID" value="AWH84010.1"/>
    <property type="molecule type" value="Genomic_DNA"/>
</dbReference>
<evidence type="ECO:0000313" key="3">
    <source>
        <dbReference type="Proteomes" id="UP000244929"/>
    </source>
</evidence>
<name>A0A2S1QUA7_9FLAO</name>
<keyword evidence="1" id="KW-0732">Signal</keyword>
<dbReference type="KEGG" id="falb:HYN59_02290"/>
<gene>
    <name evidence="2" type="ORF">HYN59_02290</name>
</gene>